<dbReference type="InterPro" id="IPR025886">
    <property type="entry name" value="PP2-like"/>
</dbReference>
<dbReference type="PANTHER" id="PTHR32278">
    <property type="entry name" value="F-BOX DOMAIN-CONTAINING PROTEIN"/>
    <property type="match status" value="1"/>
</dbReference>
<dbReference type="OrthoDB" id="1927826at2759"/>
<name>A0A2I0ADV6_9ASPA</name>
<sequence length="253" mass="28479">MEDGGIGDILRLPEECLARAIALTSPRDACRSELVSAAFLAAAASDAVWERFLPKDYLEILSRAVKPINFAGKKHLYFRLCDYILIDNGKMSFVLDKETGAKCFMLAARELTIVWGENLDYWQWRHLPESRFCEVAELVNVCWLEIYGKIDSRILTKKANYAAYLVFKVAYFGSIGLSYPSQVLLKIGSYISSLSVSLSKMRQDGWKEVMIGEFYSGDGDDGEVELSLMETNGGHWKSGLIVQGIEIRVKNTF</sequence>
<organism evidence="1 2">
    <name type="scientific">Apostasia shenzhenica</name>
    <dbReference type="NCBI Taxonomy" id="1088818"/>
    <lineage>
        <taxon>Eukaryota</taxon>
        <taxon>Viridiplantae</taxon>
        <taxon>Streptophyta</taxon>
        <taxon>Embryophyta</taxon>
        <taxon>Tracheophyta</taxon>
        <taxon>Spermatophyta</taxon>
        <taxon>Magnoliopsida</taxon>
        <taxon>Liliopsida</taxon>
        <taxon>Asparagales</taxon>
        <taxon>Orchidaceae</taxon>
        <taxon>Apostasioideae</taxon>
        <taxon>Apostasia</taxon>
    </lineage>
</organism>
<evidence type="ECO:0000313" key="2">
    <source>
        <dbReference type="Proteomes" id="UP000236161"/>
    </source>
</evidence>
<dbReference type="AlphaFoldDB" id="A0A2I0ADV6"/>
<proteinExistence type="predicted"/>
<gene>
    <name evidence="1" type="primary">PP2B12</name>
    <name evidence="1" type="ORF">AXF42_Ash021035</name>
</gene>
<protein>
    <submittedName>
        <fullName evidence="1">F-box protein PP2-B12</fullName>
    </submittedName>
</protein>
<dbReference type="STRING" id="1088818.A0A2I0ADV6"/>
<dbReference type="EMBL" id="KZ451991">
    <property type="protein sequence ID" value="PKA53740.1"/>
    <property type="molecule type" value="Genomic_DNA"/>
</dbReference>
<dbReference type="Pfam" id="PF14299">
    <property type="entry name" value="PP2"/>
    <property type="match status" value="1"/>
</dbReference>
<keyword evidence="2" id="KW-1185">Reference proteome</keyword>
<dbReference type="CDD" id="cd22162">
    <property type="entry name" value="F-box_AtSKIP3-like"/>
    <property type="match status" value="1"/>
</dbReference>
<dbReference type="InterPro" id="IPR036047">
    <property type="entry name" value="F-box-like_dom_sf"/>
</dbReference>
<reference evidence="1 2" key="1">
    <citation type="journal article" date="2017" name="Nature">
        <title>The Apostasia genome and the evolution of orchids.</title>
        <authorList>
            <person name="Zhang G.Q."/>
            <person name="Liu K.W."/>
            <person name="Li Z."/>
            <person name="Lohaus R."/>
            <person name="Hsiao Y.Y."/>
            <person name="Niu S.C."/>
            <person name="Wang J.Y."/>
            <person name="Lin Y.C."/>
            <person name="Xu Q."/>
            <person name="Chen L.J."/>
            <person name="Yoshida K."/>
            <person name="Fujiwara S."/>
            <person name="Wang Z.W."/>
            <person name="Zhang Y.Q."/>
            <person name="Mitsuda N."/>
            <person name="Wang M."/>
            <person name="Liu G.H."/>
            <person name="Pecoraro L."/>
            <person name="Huang H.X."/>
            <person name="Xiao X.J."/>
            <person name="Lin M."/>
            <person name="Wu X.Y."/>
            <person name="Wu W.L."/>
            <person name="Chen Y.Y."/>
            <person name="Chang S.B."/>
            <person name="Sakamoto S."/>
            <person name="Ohme-Takagi M."/>
            <person name="Yagi M."/>
            <person name="Zeng S.J."/>
            <person name="Shen C.Y."/>
            <person name="Yeh C.M."/>
            <person name="Luo Y.B."/>
            <person name="Tsai W.C."/>
            <person name="Van de Peer Y."/>
            <person name="Liu Z.J."/>
        </authorList>
    </citation>
    <scope>NUCLEOTIDE SEQUENCE [LARGE SCALE GENOMIC DNA]</scope>
    <source>
        <strain evidence="2">cv. Shenzhen</strain>
        <tissue evidence="1">Stem</tissue>
    </source>
</reference>
<evidence type="ECO:0000313" key="1">
    <source>
        <dbReference type="EMBL" id="PKA53740.1"/>
    </source>
</evidence>
<dbReference type="PANTHER" id="PTHR32278:SF111">
    <property type="entry name" value="F-BOX PROTEIN PP2-B12-RELATED"/>
    <property type="match status" value="1"/>
</dbReference>
<dbReference type="SUPFAM" id="SSF81383">
    <property type="entry name" value="F-box domain"/>
    <property type="match status" value="1"/>
</dbReference>
<dbReference type="Proteomes" id="UP000236161">
    <property type="component" value="Unassembled WGS sequence"/>
</dbReference>
<accession>A0A2I0ADV6</accession>